<dbReference type="EMBL" id="JASJQH010002277">
    <property type="protein sequence ID" value="KAK9760318.1"/>
    <property type="molecule type" value="Genomic_DNA"/>
</dbReference>
<evidence type="ECO:0000256" key="2">
    <source>
        <dbReference type="ARBA" id="ARBA00009085"/>
    </source>
</evidence>
<dbReference type="InterPro" id="IPR001394">
    <property type="entry name" value="Peptidase_C19_UCH"/>
</dbReference>
<dbReference type="Pfam" id="PF02148">
    <property type="entry name" value="zf-UBP"/>
    <property type="match status" value="1"/>
</dbReference>
<evidence type="ECO:0000256" key="4">
    <source>
        <dbReference type="ARBA" id="ARBA00022670"/>
    </source>
</evidence>
<evidence type="ECO:0000259" key="13">
    <source>
        <dbReference type="PROSITE" id="PS50235"/>
    </source>
</evidence>
<evidence type="ECO:0000256" key="1">
    <source>
        <dbReference type="ARBA" id="ARBA00000707"/>
    </source>
</evidence>
<feature type="region of interest" description="Disordered" evidence="12">
    <location>
        <begin position="462"/>
        <end position="485"/>
    </location>
</feature>
<sequence length="629" mass="71216">MAKKGKVKQKKAQRANKSAALKTRKQSDPEPSDPIISDVEEDSSADETPNKKAKCPHLKCIKMSKVKKMLPHLETGDCYICSKENPSDVTSTIDEKDNGQYLCMTCCKITCSDQSRKHAHEHFEATNKGDPLVINLKTLECWCFRCESEVLPSNKNQVIFDMQTLVEKNLESKALKSVEKSVSGLKLSSKPKLRIIAPGLQNLGNTCFFNSLMQSISATTYLQNLWMPHDEDKKIPHTFGPLNTSMRSMLTSMWTQRGNVVKPAEFFSMIARKWKQFKGFHQQDSHELMRYLFDGLREEQMKASRGGELKDNVESYIDSFFGGKLVSLIVCDICKSVSYSYEDFLDLSLPIDIEVKDLTNKKSRKEKRSKKSSTSVELEVDKQCEETVEDQTENSNQSIETAIPTPSSKYLHFVNSLLSDRCAGMKIEKFSLQNCINKFTTVEELSGDNSYACESCYKYMHPESESKSSGDEPNDVDESGDDHGEEKLQENLNSLESASSVPLSVIETETLEEINEEPLEVENDKDLESKAEIEFSDLKEMTLDDSSDSLVEMDLFDSSESGNASDNDSNPHTVDAFGNSIEKPLPPKKPENPTYIRRTAFRRYLIHTAPKVLVCHLKRFQQYGFSLFR</sequence>
<evidence type="ECO:0000256" key="5">
    <source>
        <dbReference type="ARBA" id="ARBA00022723"/>
    </source>
</evidence>
<comment type="caution">
    <text evidence="15">The sequence shown here is derived from an EMBL/GenBank/DDBJ whole genome shotgun (WGS) entry which is preliminary data.</text>
</comment>
<organism evidence="15 16">
    <name type="scientific">Basidiobolus ranarum</name>
    <dbReference type="NCBI Taxonomy" id="34480"/>
    <lineage>
        <taxon>Eukaryota</taxon>
        <taxon>Fungi</taxon>
        <taxon>Fungi incertae sedis</taxon>
        <taxon>Zoopagomycota</taxon>
        <taxon>Entomophthoromycotina</taxon>
        <taxon>Basidiobolomycetes</taxon>
        <taxon>Basidiobolales</taxon>
        <taxon>Basidiobolaceae</taxon>
        <taxon>Basidiobolus</taxon>
    </lineage>
</organism>
<evidence type="ECO:0000256" key="11">
    <source>
        <dbReference type="PROSITE-ProRule" id="PRU00502"/>
    </source>
</evidence>
<dbReference type="PANTHER" id="PTHR24006">
    <property type="entry name" value="UBIQUITIN CARBOXYL-TERMINAL HYDROLASE"/>
    <property type="match status" value="1"/>
</dbReference>
<dbReference type="PROSITE" id="PS50271">
    <property type="entry name" value="ZF_UBP"/>
    <property type="match status" value="1"/>
</dbReference>
<keyword evidence="5" id="KW-0479">Metal-binding</keyword>
<evidence type="ECO:0000313" key="15">
    <source>
        <dbReference type="EMBL" id="KAK9760318.1"/>
    </source>
</evidence>
<dbReference type="SUPFAM" id="SSF54001">
    <property type="entry name" value="Cysteine proteinases"/>
    <property type="match status" value="1"/>
</dbReference>
<feature type="domain" description="UBP-type" evidence="14">
    <location>
        <begin position="53"/>
        <end position="169"/>
    </location>
</feature>
<feature type="compositionally biased region" description="Basic residues" evidence="12">
    <location>
        <begin position="362"/>
        <end position="371"/>
    </location>
</feature>
<dbReference type="InterPro" id="IPR028889">
    <property type="entry name" value="USP"/>
</dbReference>
<evidence type="ECO:0000256" key="6">
    <source>
        <dbReference type="ARBA" id="ARBA00022771"/>
    </source>
</evidence>
<keyword evidence="16" id="KW-1185">Reference proteome</keyword>
<gene>
    <name evidence="15" type="ORF">K7432_015792</name>
</gene>
<dbReference type="InterPro" id="IPR001607">
    <property type="entry name" value="Znf_UBP"/>
</dbReference>
<comment type="similarity">
    <text evidence="2">Belongs to the peptidase C19 family.</text>
</comment>
<dbReference type="Pfam" id="PF00443">
    <property type="entry name" value="UCH"/>
    <property type="match status" value="1"/>
</dbReference>
<dbReference type="InterPro" id="IPR013083">
    <property type="entry name" value="Znf_RING/FYVE/PHD"/>
</dbReference>
<feature type="compositionally biased region" description="Basic residues" evidence="12">
    <location>
        <begin position="1"/>
        <end position="14"/>
    </location>
</feature>
<name>A0ABR2WFP5_9FUNG</name>
<keyword evidence="8" id="KW-0378">Hydrolase</keyword>
<evidence type="ECO:0000256" key="3">
    <source>
        <dbReference type="ARBA" id="ARBA00012759"/>
    </source>
</evidence>
<dbReference type="InterPro" id="IPR038765">
    <property type="entry name" value="Papain-like_cys_pep_sf"/>
</dbReference>
<keyword evidence="9" id="KW-0788">Thiol protease</keyword>
<feature type="non-terminal residue" evidence="15">
    <location>
        <position position="629"/>
    </location>
</feature>
<dbReference type="Proteomes" id="UP001479436">
    <property type="component" value="Unassembled WGS sequence"/>
</dbReference>
<feature type="region of interest" description="Disordered" evidence="12">
    <location>
        <begin position="1"/>
        <end position="52"/>
    </location>
</feature>
<evidence type="ECO:0000313" key="16">
    <source>
        <dbReference type="Proteomes" id="UP001479436"/>
    </source>
</evidence>
<keyword evidence="10" id="KW-0862">Zinc</keyword>
<protein>
    <recommendedName>
        <fullName evidence="3">ubiquitinyl hydrolase 1</fullName>
        <ecNumber evidence="3">3.4.19.12</ecNumber>
    </recommendedName>
</protein>
<keyword evidence="6 11" id="KW-0863">Zinc-finger</keyword>
<keyword evidence="7" id="KW-0833">Ubl conjugation pathway</keyword>
<dbReference type="Gene3D" id="3.30.40.10">
    <property type="entry name" value="Zinc/RING finger domain, C3HC4 (zinc finger)"/>
    <property type="match status" value="1"/>
</dbReference>
<comment type="catalytic activity">
    <reaction evidence="1">
        <text>Thiol-dependent hydrolysis of ester, thioester, amide, peptide and isopeptide bonds formed by the C-terminal Gly of ubiquitin (a 76-residue protein attached to proteins as an intracellular targeting signal).</text>
        <dbReference type="EC" id="3.4.19.12"/>
    </reaction>
</comment>
<dbReference type="PROSITE" id="PS50235">
    <property type="entry name" value="USP_3"/>
    <property type="match status" value="1"/>
</dbReference>
<feature type="region of interest" description="Disordered" evidence="12">
    <location>
        <begin position="362"/>
        <end position="401"/>
    </location>
</feature>
<dbReference type="PANTHER" id="PTHR24006:SF888">
    <property type="entry name" value="UBIQUITIN CARBOXYL-TERMINAL HYDROLASE 30"/>
    <property type="match status" value="1"/>
</dbReference>
<evidence type="ECO:0000256" key="8">
    <source>
        <dbReference type="ARBA" id="ARBA00022801"/>
    </source>
</evidence>
<evidence type="ECO:0000256" key="10">
    <source>
        <dbReference type="ARBA" id="ARBA00022833"/>
    </source>
</evidence>
<dbReference type="InterPro" id="IPR050164">
    <property type="entry name" value="Peptidase_C19"/>
</dbReference>
<dbReference type="EC" id="3.4.19.12" evidence="3"/>
<accession>A0ABR2WFP5</accession>
<evidence type="ECO:0000256" key="12">
    <source>
        <dbReference type="SAM" id="MobiDB-lite"/>
    </source>
</evidence>
<evidence type="ECO:0000256" key="9">
    <source>
        <dbReference type="ARBA" id="ARBA00022807"/>
    </source>
</evidence>
<feature type="region of interest" description="Disordered" evidence="12">
    <location>
        <begin position="557"/>
        <end position="593"/>
    </location>
</feature>
<feature type="domain" description="USP" evidence="13">
    <location>
        <begin position="198"/>
        <end position="629"/>
    </location>
</feature>
<reference evidence="15 16" key="1">
    <citation type="submission" date="2023-04" db="EMBL/GenBank/DDBJ databases">
        <title>Genome of Basidiobolus ranarum AG-B5.</title>
        <authorList>
            <person name="Stajich J.E."/>
            <person name="Carter-House D."/>
            <person name="Gryganskyi A."/>
        </authorList>
    </citation>
    <scope>NUCLEOTIDE SEQUENCE [LARGE SCALE GENOMIC DNA]</scope>
    <source>
        <strain evidence="15 16">AG-B5</strain>
    </source>
</reference>
<dbReference type="Gene3D" id="3.90.70.10">
    <property type="entry name" value="Cysteine proteinases"/>
    <property type="match status" value="1"/>
</dbReference>
<dbReference type="InterPro" id="IPR018200">
    <property type="entry name" value="USP_CS"/>
</dbReference>
<evidence type="ECO:0000259" key="14">
    <source>
        <dbReference type="PROSITE" id="PS50271"/>
    </source>
</evidence>
<proteinExistence type="inferred from homology"/>
<evidence type="ECO:0000256" key="7">
    <source>
        <dbReference type="ARBA" id="ARBA00022786"/>
    </source>
</evidence>
<dbReference type="SUPFAM" id="SSF57850">
    <property type="entry name" value="RING/U-box"/>
    <property type="match status" value="1"/>
</dbReference>
<feature type="compositionally biased region" description="Polar residues" evidence="12">
    <location>
        <begin position="558"/>
        <end position="572"/>
    </location>
</feature>
<dbReference type="PROSITE" id="PS00972">
    <property type="entry name" value="USP_1"/>
    <property type="match status" value="1"/>
</dbReference>
<keyword evidence="4" id="KW-0645">Protease</keyword>